<evidence type="ECO:0000256" key="6">
    <source>
        <dbReference type="ARBA" id="ARBA00023136"/>
    </source>
</evidence>
<feature type="compositionally biased region" description="Low complexity" evidence="8">
    <location>
        <begin position="381"/>
        <end position="392"/>
    </location>
</feature>
<dbReference type="EMBL" id="KQ257456">
    <property type="protein sequence ID" value="KND00071.1"/>
    <property type="molecule type" value="Genomic_DNA"/>
</dbReference>
<comment type="catalytic activity">
    <reaction evidence="7">
        <text>a 1,2-diacyl-sn-glycero-3-phospho-(1D-myo-inositol) + ATP = a 1,2-diacyl-sn-glycero-3-phospho-(1D-myo-inositol 4-phosphate) + ADP + H(+)</text>
        <dbReference type="Rhea" id="RHEA:19877"/>
        <dbReference type="ChEBI" id="CHEBI:15378"/>
        <dbReference type="ChEBI" id="CHEBI:30616"/>
        <dbReference type="ChEBI" id="CHEBI:57880"/>
        <dbReference type="ChEBI" id="CHEBI:58178"/>
        <dbReference type="ChEBI" id="CHEBI:456216"/>
        <dbReference type="EC" id="2.7.1.67"/>
    </reaction>
</comment>
<dbReference type="GO" id="GO:0000329">
    <property type="term" value="C:fungal-type vacuole membrane"/>
    <property type="evidence" value="ECO:0007669"/>
    <property type="project" value="TreeGrafter"/>
</dbReference>
<comment type="cofactor">
    <cofactor evidence="7">
        <name>Mg(2+)</name>
        <dbReference type="ChEBI" id="CHEBI:18420"/>
    </cofactor>
    <cofactor evidence="7">
        <name>Mn(2+)</name>
        <dbReference type="ChEBI" id="CHEBI:29035"/>
    </cofactor>
</comment>
<organism evidence="10 11">
    <name type="scientific">Spizellomyces punctatus (strain DAOM BR117)</name>
    <dbReference type="NCBI Taxonomy" id="645134"/>
    <lineage>
        <taxon>Eukaryota</taxon>
        <taxon>Fungi</taxon>
        <taxon>Fungi incertae sedis</taxon>
        <taxon>Chytridiomycota</taxon>
        <taxon>Chytridiomycota incertae sedis</taxon>
        <taxon>Chytridiomycetes</taxon>
        <taxon>Spizellomycetales</taxon>
        <taxon>Spizellomycetaceae</taxon>
        <taxon>Spizellomyces</taxon>
    </lineage>
</organism>
<comment type="similarity">
    <text evidence="7">Belongs to the PI3/PI4-kinase family.</text>
</comment>
<dbReference type="GO" id="GO:0007030">
    <property type="term" value="P:Golgi organization"/>
    <property type="evidence" value="ECO:0007669"/>
    <property type="project" value="TreeGrafter"/>
</dbReference>
<keyword evidence="5 7" id="KW-0067">ATP-binding</keyword>
<dbReference type="GO" id="GO:0005886">
    <property type="term" value="C:plasma membrane"/>
    <property type="evidence" value="ECO:0007669"/>
    <property type="project" value="UniProtKB-SubCell"/>
</dbReference>
<proteinExistence type="inferred from homology"/>
<name>A0A0L0HF50_SPIPD</name>
<keyword evidence="6" id="KW-0472">Membrane</keyword>
<dbReference type="PROSITE" id="PS00916">
    <property type="entry name" value="PI3_4_KINASE_2"/>
    <property type="match status" value="1"/>
</dbReference>
<feature type="compositionally biased region" description="Low complexity" evidence="8">
    <location>
        <begin position="52"/>
        <end position="66"/>
    </location>
</feature>
<dbReference type="RefSeq" id="XP_016608110.1">
    <property type="nucleotide sequence ID" value="XM_016752651.1"/>
</dbReference>
<dbReference type="InParanoid" id="A0A0L0HF50"/>
<dbReference type="PROSITE" id="PS50290">
    <property type="entry name" value="PI3_4_KINASE_3"/>
    <property type="match status" value="1"/>
</dbReference>
<dbReference type="OrthoDB" id="3349449at2759"/>
<evidence type="ECO:0000256" key="5">
    <source>
        <dbReference type="ARBA" id="ARBA00022840"/>
    </source>
</evidence>
<dbReference type="VEuPathDB" id="FungiDB:SPPG_04413"/>
<dbReference type="STRING" id="645134.A0A0L0HF50"/>
<feature type="region of interest" description="Disordered" evidence="8">
    <location>
        <begin position="1"/>
        <end position="195"/>
    </location>
</feature>
<dbReference type="OMA" id="DRATHNS"/>
<sequence length="768" mass="85257">MSPSPPDSSRSAGGNNKHPRSLSDTPVSLSSSQSTASENRKPAPYSAASSPKWQHSSTSSHKQTSPPRRKLQPTARPKRNAYAPLAASPSLVNDERYSLDAVSPRTGTSNGKDYFAVTHDNSSDSESERPPSFSSTHSAERLVSSSPGKAERSPRVHISARSSGRSSQYNSAPENPCYAPSLMDIPQEPAIDGPARYHDSLVNPPPEFENPVPPVTPLTGQQFLAIVDEVRAAINDGIYPTLISQGSSGSYFCRNRDGEIVGVFKPKNEEPYGHLNPKWTKWIHKNLFPCCFGRSCIIPNLGYISEAAASYVDRRLQLNVVPRTEVVYLASPTFFYSRRDWSAYRKGKPLPEKVGSFQVFLKGFKDATRFFREGYERMRRAGSASGSQRGSAENLPASGNGANPYQPYEWSDRAQKEFQWGFERLVVLDYLIRNTDRGLDNWMVKFDEEADENEKRERAAQAEEQVSVTRAKEEAGPKPGSGATNDTTVATLLSMSIPSVPSEATLADGTANVESSSATEVTTADAPQSPSSVVPGVAVDVPDQTTDVNHLPPKVTAEPLTIDSITSDAPNTSSQVNKPPPIVQIAAIDNGLAFPWKHPDRWRSYPYGWAYLPAARVPFSRETRIQVLHLLTSPTWWRETMDGLERLFRIDPDFSETMWRRQRAVVRGEGYNLVETLRRSEVDGRGGSPWGLVRRPVVAVFEEEIIDESEDGDVDRGAWAEGVMGGPNMGMRPGRRRSFVERQGRRFVKRVRQRFETFARSRPCFENW</sequence>
<feature type="region of interest" description="Disordered" evidence="8">
    <location>
        <begin position="452"/>
        <end position="486"/>
    </location>
</feature>
<dbReference type="AlphaFoldDB" id="A0A0L0HF50"/>
<accession>A0A0L0HF50</accession>
<dbReference type="InterPro" id="IPR018936">
    <property type="entry name" value="PI3/4_kinase_CS"/>
</dbReference>
<dbReference type="GO" id="GO:0007032">
    <property type="term" value="P:endosome organization"/>
    <property type="evidence" value="ECO:0007669"/>
    <property type="project" value="TreeGrafter"/>
</dbReference>
<evidence type="ECO:0000256" key="4">
    <source>
        <dbReference type="ARBA" id="ARBA00022777"/>
    </source>
</evidence>
<keyword evidence="11" id="KW-1185">Reference proteome</keyword>
<evidence type="ECO:0000256" key="2">
    <source>
        <dbReference type="ARBA" id="ARBA00022679"/>
    </source>
</evidence>
<feature type="region of interest" description="Disordered" evidence="8">
    <location>
        <begin position="506"/>
        <end position="533"/>
    </location>
</feature>
<evidence type="ECO:0000256" key="8">
    <source>
        <dbReference type="SAM" id="MobiDB-lite"/>
    </source>
</evidence>
<evidence type="ECO:0000256" key="3">
    <source>
        <dbReference type="ARBA" id="ARBA00022741"/>
    </source>
</evidence>
<dbReference type="GO" id="GO:0046854">
    <property type="term" value="P:phosphatidylinositol phosphate biosynthetic process"/>
    <property type="evidence" value="ECO:0007669"/>
    <property type="project" value="UniProtKB-UniRule"/>
</dbReference>
<dbReference type="GO" id="GO:0005802">
    <property type="term" value="C:trans-Golgi network"/>
    <property type="evidence" value="ECO:0007669"/>
    <property type="project" value="TreeGrafter"/>
</dbReference>
<evidence type="ECO:0000313" key="10">
    <source>
        <dbReference type="EMBL" id="KND00071.1"/>
    </source>
</evidence>
<dbReference type="FunCoup" id="A0A0L0HF50">
    <property type="interactions" value="161"/>
</dbReference>
<evidence type="ECO:0000259" key="9">
    <source>
        <dbReference type="PROSITE" id="PS50290"/>
    </source>
</evidence>
<keyword evidence="4 7" id="KW-0418">Kinase</keyword>
<dbReference type="GeneID" id="27687862"/>
<feature type="compositionally biased region" description="Polar residues" evidence="8">
    <location>
        <begin position="132"/>
        <end position="147"/>
    </location>
</feature>
<dbReference type="Proteomes" id="UP000053201">
    <property type="component" value="Unassembled WGS sequence"/>
</dbReference>
<dbReference type="GO" id="GO:0005768">
    <property type="term" value="C:endosome"/>
    <property type="evidence" value="ECO:0007669"/>
    <property type="project" value="UniProtKB-UniRule"/>
</dbReference>
<reference evidence="10 11" key="1">
    <citation type="submission" date="2009-08" db="EMBL/GenBank/DDBJ databases">
        <title>The Genome Sequence of Spizellomyces punctatus strain DAOM BR117.</title>
        <authorList>
            <consortium name="The Broad Institute Genome Sequencing Platform"/>
            <person name="Russ C."/>
            <person name="Cuomo C."/>
            <person name="Shea T."/>
            <person name="Young S.K."/>
            <person name="Zeng Q."/>
            <person name="Koehrsen M."/>
            <person name="Haas B."/>
            <person name="Borodovsky M."/>
            <person name="Guigo R."/>
            <person name="Alvarado L."/>
            <person name="Berlin A."/>
            <person name="Bochicchio J."/>
            <person name="Borenstein D."/>
            <person name="Chapman S."/>
            <person name="Chen Z."/>
            <person name="Engels R."/>
            <person name="Freedman E."/>
            <person name="Gellesch M."/>
            <person name="Goldberg J."/>
            <person name="Griggs A."/>
            <person name="Gujja S."/>
            <person name="Heiman D."/>
            <person name="Hepburn T."/>
            <person name="Howarth C."/>
            <person name="Jen D."/>
            <person name="Larson L."/>
            <person name="Lewis B."/>
            <person name="Mehta T."/>
            <person name="Park D."/>
            <person name="Pearson M."/>
            <person name="Roberts A."/>
            <person name="Saif S."/>
            <person name="Shenoy N."/>
            <person name="Sisk P."/>
            <person name="Stolte C."/>
            <person name="Sykes S."/>
            <person name="Thomson T."/>
            <person name="Walk T."/>
            <person name="White J."/>
            <person name="Yandava C."/>
            <person name="Burger G."/>
            <person name="Gray M.W."/>
            <person name="Holland P.W.H."/>
            <person name="King N."/>
            <person name="Lang F.B.F."/>
            <person name="Roger A.J."/>
            <person name="Ruiz-Trillo I."/>
            <person name="Lander E."/>
            <person name="Nusbaum C."/>
        </authorList>
    </citation>
    <scope>NUCLEOTIDE SEQUENCE [LARGE SCALE GENOMIC DNA]</scope>
    <source>
        <strain evidence="10 11">DAOM BR117</strain>
    </source>
</reference>
<feature type="compositionally biased region" description="Low complexity" evidence="8">
    <location>
        <begin position="22"/>
        <end position="37"/>
    </location>
</feature>
<dbReference type="GO" id="GO:0004430">
    <property type="term" value="F:1-phosphatidylinositol 4-kinase activity"/>
    <property type="evidence" value="ECO:0007669"/>
    <property type="project" value="UniProtKB-UniRule"/>
</dbReference>
<evidence type="ECO:0000256" key="7">
    <source>
        <dbReference type="RuleBase" id="RU367084"/>
    </source>
</evidence>
<evidence type="ECO:0000256" key="1">
    <source>
        <dbReference type="ARBA" id="ARBA00022475"/>
    </source>
</evidence>
<keyword evidence="1 7" id="KW-1003">Cell membrane</keyword>
<feature type="compositionally biased region" description="Basic residues" evidence="8">
    <location>
        <begin position="67"/>
        <end position="79"/>
    </location>
</feature>
<feature type="compositionally biased region" description="Polar residues" evidence="8">
    <location>
        <begin position="512"/>
        <end position="532"/>
    </location>
</feature>
<gene>
    <name evidence="10" type="ORF">SPPG_04413</name>
</gene>
<feature type="region of interest" description="Disordered" evidence="8">
    <location>
        <begin position="381"/>
        <end position="404"/>
    </location>
</feature>
<protein>
    <recommendedName>
        <fullName evidence="7">Phosphatidylinositol 4-kinase</fullName>
        <ecNumber evidence="7">2.7.1.67</ecNumber>
    </recommendedName>
</protein>
<dbReference type="InterPro" id="IPR000403">
    <property type="entry name" value="PI3/4_kinase_cat_dom"/>
</dbReference>
<dbReference type="EC" id="2.7.1.67" evidence="7"/>
<comment type="subcellular location">
    <subcellularLocation>
        <location evidence="7">Cell membrane</location>
        <topology evidence="7">Peripheral membrane protein</topology>
    </subcellularLocation>
    <subcellularLocation>
        <location evidence="7">Vacuole membrane</location>
        <topology evidence="7">Peripheral membrane protein</topology>
    </subcellularLocation>
</comment>
<dbReference type="InterPro" id="IPR039756">
    <property type="entry name" value="Lsb6/PI4K2"/>
</dbReference>
<feature type="domain" description="PI3K/PI4K catalytic" evidence="9">
    <location>
        <begin position="237"/>
        <end position="696"/>
    </location>
</feature>
<keyword evidence="2 7" id="KW-0808">Transferase</keyword>
<keyword evidence="3 7" id="KW-0547">Nucleotide-binding</keyword>
<dbReference type="GO" id="GO:0005524">
    <property type="term" value="F:ATP binding"/>
    <property type="evidence" value="ECO:0007669"/>
    <property type="project" value="UniProtKB-UniRule"/>
</dbReference>
<dbReference type="PANTHER" id="PTHR12865">
    <property type="entry name" value="PHOSPHATIDYLINOSITOL 4-KINASE TYPE-II"/>
    <property type="match status" value="1"/>
</dbReference>
<dbReference type="eggNOG" id="KOG2381">
    <property type="taxonomic scope" value="Eukaryota"/>
</dbReference>
<dbReference type="Pfam" id="PF00454">
    <property type="entry name" value="PI3_PI4_kinase"/>
    <property type="match status" value="1"/>
</dbReference>
<feature type="compositionally biased region" description="Polar residues" evidence="8">
    <location>
        <begin position="160"/>
        <end position="173"/>
    </location>
</feature>
<dbReference type="PANTHER" id="PTHR12865:SF1">
    <property type="entry name" value="PHOSPHATIDYLINOSITOL 4-KINASE TYPE 2"/>
    <property type="match status" value="1"/>
</dbReference>
<evidence type="ECO:0000313" key="11">
    <source>
        <dbReference type="Proteomes" id="UP000053201"/>
    </source>
</evidence>